<dbReference type="AlphaFoldDB" id="A0A1R2BPF0"/>
<evidence type="ECO:0000313" key="2">
    <source>
        <dbReference type="Proteomes" id="UP000187209"/>
    </source>
</evidence>
<accession>A0A1R2BPF0</accession>
<name>A0A1R2BPF0_9CILI</name>
<gene>
    <name evidence="1" type="ORF">SteCoe_21396</name>
</gene>
<sequence length="304" mass="34774">MKTNRINPFRSAKKLSPLQHPHIAKLSPDSLSKSPVLSNNPLFQGQVQKSCALPTFSIEKDNSYLTERLPNRRSSLTLSLSQPDELILSTPIKQLVLEVYFFRSPTKFKLIVPPEITVSGMLSKALQAYSKHIYSNLPLGNNANTYQVWLAEEDTHLPDFDYALDQNIQVSKLGVTNFCVCEKTGCADIFSDKKLGIKSVKAKKLTLKDKNLTLIKFHFKGSWTHLAVQKNWKLVNVLPILQRKFFFSGAEKDFEFRVFIKETGEECPVDMTLLIKDLGFSEIKLYRKKLADNPRYRKSFKIKN</sequence>
<protein>
    <submittedName>
        <fullName evidence="1">Uncharacterized protein</fullName>
    </submittedName>
</protein>
<comment type="caution">
    <text evidence="1">The sequence shown here is derived from an EMBL/GenBank/DDBJ whole genome shotgun (WGS) entry which is preliminary data.</text>
</comment>
<dbReference type="EMBL" id="MPUH01000507">
    <property type="protein sequence ID" value="OMJ78719.1"/>
    <property type="molecule type" value="Genomic_DNA"/>
</dbReference>
<reference evidence="1 2" key="1">
    <citation type="submission" date="2016-11" db="EMBL/GenBank/DDBJ databases">
        <title>The macronuclear genome of Stentor coeruleus: a giant cell with tiny introns.</title>
        <authorList>
            <person name="Slabodnick M."/>
            <person name="Ruby J.G."/>
            <person name="Reiff S.B."/>
            <person name="Swart E.C."/>
            <person name="Gosai S."/>
            <person name="Prabakaran S."/>
            <person name="Witkowska E."/>
            <person name="Larue G.E."/>
            <person name="Fisher S."/>
            <person name="Freeman R.M."/>
            <person name="Gunawardena J."/>
            <person name="Chu W."/>
            <person name="Stover N.A."/>
            <person name="Gregory B.D."/>
            <person name="Nowacki M."/>
            <person name="Derisi J."/>
            <person name="Roy S.W."/>
            <person name="Marshall W.F."/>
            <person name="Sood P."/>
        </authorList>
    </citation>
    <scope>NUCLEOTIDE SEQUENCE [LARGE SCALE GENOMIC DNA]</scope>
    <source>
        <strain evidence="1">WM001</strain>
    </source>
</reference>
<proteinExistence type="predicted"/>
<dbReference type="Proteomes" id="UP000187209">
    <property type="component" value="Unassembled WGS sequence"/>
</dbReference>
<keyword evidence="2" id="KW-1185">Reference proteome</keyword>
<organism evidence="1 2">
    <name type="scientific">Stentor coeruleus</name>
    <dbReference type="NCBI Taxonomy" id="5963"/>
    <lineage>
        <taxon>Eukaryota</taxon>
        <taxon>Sar</taxon>
        <taxon>Alveolata</taxon>
        <taxon>Ciliophora</taxon>
        <taxon>Postciliodesmatophora</taxon>
        <taxon>Heterotrichea</taxon>
        <taxon>Heterotrichida</taxon>
        <taxon>Stentoridae</taxon>
        <taxon>Stentor</taxon>
    </lineage>
</organism>
<evidence type="ECO:0000313" key="1">
    <source>
        <dbReference type="EMBL" id="OMJ78719.1"/>
    </source>
</evidence>
<dbReference type="OrthoDB" id="325495at2759"/>